<dbReference type="Proteomes" id="UP000245999">
    <property type="component" value="Chromosome"/>
</dbReference>
<evidence type="ECO:0000256" key="1">
    <source>
        <dbReference type="SAM" id="MobiDB-lite"/>
    </source>
</evidence>
<proteinExistence type="predicted"/>
<accession>A0A2Z3GW07</accession>
<organism evidence="2 3">
    <name type="scientific">Hymenobacter nivis</name>
    <dbReference type="NCBI Taxonomy" id="1850093"/>
    <lineage>
        <taxon>Bacteria</taxon>
        <taxon>Pseudomonadati</taxon>
        <taxon>Bacteroidota</taxon>
        <taxon>Cytophagia</taxon>
        <taxon>Cytophagales</taxon>
        <taxon>Hymenobacteraceae</taxon>
        <taxon>Hymenobacter</taxon>
    </lineage>
</organism>
<reference evidence="3" key="1">
    <citation type="submission" date="2018-04" db="EMBL/GenBank/DDBJ databases">
        <title>Complete genome of Antarctic heterotrophic bacterium Hymenobacter nivis.</title>
        <authorList>
            <person name="Terashima M."/>
        </authorList>
    </citation>
    <scope>NUCLEOTIDE SEQUENCE [LARGE SCALE GENOMIC DNA]</scope>
    <source>
        <strain evidence="3">NBRC 111535</strain>
    </source>
</reference>
<name>A0A2Z3GW07_9BACT</name>
<evidence type="ECO:0000313" key="3">
    <source>
        <dbReference type="Proteomes" id="UP000245999"/>
    </source>
</evidence>
<dbReference type="InterPro" id="IPR007541">
    <property type="entry name" value="Uncharacterised_BSP"/>
</dbReference>
<gene>
    <name evidence="2" type="ORF">DDQ68_21805</name>
</gene>
<dbReference type="KEGG" id="hnv:DDQ68_21805"/>
<protein>
    <submittedName>
        <fullName evidence="2">Uncharacterized protein</fullName>
    </submittedName>
</protein>
<feature type="region of interest" description="Disordered" evidence="1">
    <location>
        <begin position="1"/>
        <end position="26"/>
    </location>
</feature>
<dbReference type="Pfam" id="PF04450">
    <property type="entry name" value="BSP"/>
    <property type="match status" value="1"/>
</dbReference>
<keyword evidence="3" id="KW-1185">Reference proteome</keyword>
<dbReference type="AlphaFoldDB" id="A0A2Z3GW07"/>
<evidence type="ECO:0000313" key="2">
    <source>
        <dbReference type="EMBL" id="AWM35556.1"/>
    </source>
</evidence>
<dbReference type="EMBL" id="CP029145">
    <property type="protein sequence ID" value="AWM35556.1"/>
    <property type="molecule type" value="Genomic_DNA"/>
</dbReference>
<dbReference type="OrthoDB" id="211588at2"/>
<sequence>MAAQAPRRPGRGDARGDARSASLPQRVLPRLAHGGHCRLRALRLRREQRAGRRKLPNYKAGQNYTNSYRIMARFLVWLEQHGHPKIVTALDAAARNRIYSPEIWQQQTGQTLDELWAAYAANPAVQLTYR</sequence>